<evidence type="ECO:0000313" key="4">
    <source>
        <dbReference type="Proteomes" id="UP000000599"/>
    </source>
</evidence>
<organism evidence="3 4">
    <name type="scientific">Debaryomyces hansenii (strain ATCC 36239 / CBS 767 / BCRC 21394 / JCM 1990 / NBRC 0083 / IGC 2968)</name>
    <name type="common">Yeast</name>
    <name type="synonym">Torulaspora hansenii</name>
    <dbReference type="NCBI Taxonomy" id="284592"/>
    <lineage>
        <taxon>Eukaryota</taxon>
        <taxon>Fungi</taxon>
        <taxon>Dikarya</taxon>
        <taxon>Ascomycota</taxon>
        <taxon>Saccharomycotina</taxon>
        <taxon>Pichiomycetes</taxon>
        <taxon>Debaryomycetaceae</taxon>
        <taxon>Debaryomyces</taxon>
    </lineage>
</organism>
<dbReference type="PANTHER" id="PTHR18063">
    <property type="entry name" value="NF-E2 INDUCIBLE PROTEIN"/>
    <property type="match status" value="1"/>
</dbReference>
<dbReference type="Proteomes" id="UP000000599">
    <property type="component" value="Chromosome D"/>
</dbReference>
<dbReference type="InParanoid" id="Q6BT92"/>
<evidence type="ECO:0000313" key="3">
    <source>
        <dbReference type="EMBL" id="CAG86710.2"/>
    </source>
</evidence>
<dbReference type="OrthoDB" id="10261212at2759"/>
<keyword evidence="4" id="KW-1185">Reference proteome</keyword>
<feature type="region of interest" description="Disordered" evidence="1">
    <location>
        <begin position="356"/>
        <end position="412"/>
    </location>
</feature>
<dbReference type="GeneID" id="2901136"/>
<feature type="compositionally biased region" description="Basic residues" evidence="1">
    <location>
        <begin position="401"/>
        <end position="412"/>
    </location>
</feature>
<dbReference type="KEGG" id="dha:DEHA2D02530g"/>
<dbReference type="InterPro" id="IPR033979">
    <property type="entry name" value="MINDY_domain"/>
</dbReference>
<dbReference type="EMBL" id="CR382136">
    <property type="protein sequence ID" value="CAG86710.2"/>
    <property type="molecule type" value="Genomic_DNA"/>
</dbReference>
<dbReference type="FunCoup" id="Q6BT92">
    <property type="interactions" value="311"/>
</dbReference>
<feature type="compositionally biased region" description="Basic and acidic residues" evidence="1">
    <location>
        <begin position="361"/>
        <end position="388"/>
    </location>
</feature>
<dbReference type="Pfam" id="PF04424">
    <property type="entry name" value="MINDY_DUB"/>
    <property type="match status" value="1"/>
</dbReference>
<dbReference type="RefSeq" id="XP_458578.2">
    <property type="nucleotide sequence ID" value="XM_458578.2"/>
</dbReference>
<reference evidence="3 4" key="1">
    <citation type="journal article" date="2004" name="Nature">
        <title>Genome evolution in yeasts.</title>
        <authorList>
            <consortium name="Genolevures"/>
            <person name="Dujon B."/>
            <person name="Sherman D."/>
            <person name="Fischer G."/>
            <person name="Durrens P."/>
            <person name="Casaregola S."/>
            <person name="Lafontaine I."/>
            <person name="de Montigny J."/>
            <person name="Marck C."/>
            <person name="Neuveglise C."/>
            <person name="Talla E."/>
            <person name="Goffard N."/>
            <person name="Frangeul L."/>
            <person name="Aigle M."/>
            <person name="Anthouard V."/>
            <person name="Babour A."/>
            <person name="Barbe V."/>
            <person name="Barnay S."/>
            <person name="Blanchin S."/>
            <person name="Beckerich J.M."/>
            <person name="Beyne E."/>
            <person name="Bleykasten C."/>
            <person name="Boisrame A."/>
            <person name="Boyer J."/>
            <person name="Cattolico L."/>
            <person name="Confanioleri F."/>
            <person name="de Daruvar A."/>
            <person name="Despons L."/>
            <person name="Fabre E."/>
            <person name="Fairhead C."/>
            <person name="Ferry-Dumazet H."/>
            <person name="Groppi A."/>
            <person name="Hantraye F."/>
            <person name="Hennequin C."/>
            <person name="Jauniaux N."/>
            <person name="Joyet P."/>
            <person name="Kachouri R."/>
            <person name="Kerrest A."/>
            <person name="Koszul R."/>
            <person name="Lemaire M."/>
            <person name="Lesur I."/>
            <person name="Ma L."/>
            <person name="Muller H."/>
            <person name="Nicaud J.M."/>
            <person name="Nikolski M."/>
            <person name="Oztas S."/>
            <person name="Ozier-Kalogeropoulos O."/>
            <person name="Pellenz S."/>
            <person name="Potier S."/>
            <person name="Richard G.F."/>
            <person name="Straub M.L."/>
            <person name="Suleau A."/>
            <person name="Swennene D."/>
            <person name="Tekaia F."/>
            <person name="Wesolowski-Louvel M."/>
            <person name="Westhof E."/>
            <person name="Wirth B."/>
            <person name="Zeniou-Meyer M."/>
            <person name="Zivanovic I."/>
            <person name="Bolotin-Fukuhara M."/>
            <person name="Thierry A."/>
            <person name="Bouchier C."/>
            <person name="Caudron B."/>
            <person name="Scarpelli C."/>
            <person name="Gaillardin C."/>
            <person name="Weissenbach J."/>
            <person name="Wincker P."/>
            <person name="Souciet J.L."/>
        </authorList>
    </citation>
    <scope>NUCLEOTIDE SEQUENCE [LARGE SCALE GENOMIC DNA]</scope>
    <source>
        <strain evidence="4">ATCC 36239 / CBS 767 / BCRC 21394 / JCM 1990 / NBRC 0083 / IGC 2968</strain>
    </source>
</reference>
<dbReference type="eggNOG" id="KOG2427">
    <property type="taxonomic scope" value="Eukaryota"/>
</dbReference>
<feature type="compositionally biased region" description="Low complexity" evidence="1">
    <location>
        <begin position="389"/>
        <end position="400"/>
    </location>
</feature>
<dbReference type="PANTHER" id="PTHR18063:SF6">
    <property type="entry name" value="UBIQUITIN CARBOXYL-TERMINAL HYDROLASE"/>
    <property type="match status" value="1"/>
</dbReference>
<evidence type="ECO:0000259" key="2">
    <source>
        <dbReference type="Pfam" id="PF04424"/>
    </source>
</evidence>
<name>Q6BT92_DEBHA</name>
<dbReference type="AlphaFoldDB" id="Q6BT92"/>
<dbReference type="OMA" id="HTRFSNE"/>
<dbReference type="GO" id="GO:0071108">
    <property type="term" value="P:protein K48-linked deubiquitination"/>
    <property type="evidence" value="ECO:0007669"/>
    <property type="project" value="TreeGrafter"/>
</dbReference>
<gene>
    <name evidence="3" type="ordered locus">DEHA2D02530g</name>
</gene>
<dbReference type="GO" id="GO:0004843">
    <property type="term" value="F:cysteine-type deubiquitinase activity"/>
    <property type="evidence" value="ECO:0007669"/>
    <property type="project" value="InterPro"/>
</dbReference>
<dbReference type="HOGENOM" id="CLU_022566_0_1_1"/>
<proteinExistence type="predicted"/>
<evidence type="ECO:0000256" key="1">
    <source>
        <dbReference type="SAM" id="MobiDB-lite"/>
    </source>
</evidence>
<dbReference type="GO" id="GO:1990380">
    <property type="term" value="F:K48-linked deubiquitinase activity"/>
    <property type="evidence" value="ECO:0007669"/>
    <property type="project" value="InterPro"/>
</dbReference>
<feature type="domain" description="MINDY deubiquitinase" evidence="2">
    <location>
        <begin position="15"/>
        <end position="323"/>
    </location>
</feature>
<accession>Q6BT92</accession>
<dbReference type="InterPro" id="IPR007518">
    <property type="entry name" value="MINDY"/>
</dbReference>
<dbReference type="STRING" id="284592.Q6BT92"/>
<dbReference type="GO" id="GO:0016807">
    <property type="term" value="F:cysteine-type carboxypeptidase activity"/>
    <property type="evidence" value="ECO:0007669"/>
    <property type="project" value="TreeGrafter"/>
</dbReference>
<dbReference type="GO" id="GO:0071944">
    <property type="term" value="C:cell periphery"/>
    <property type="evidence" value="ECO:0007669"/>
    <property type="project" value="TreeGrafter"/>
</dbReference>
<dbReference type="GO" id="GO:0005829">
    <property type="term" value="C:cytosol"/>
    <property type="evidence" value="ECO:0007669"/>
    <property type="project" value="TreeGrafter"/>
</dbReference>
<sequence length="412" mass="47104">MSQFNNPEDAESSNIFQIKVITWSEYEHQTPILLQDLNGPCPLIALVNTLLLKNEIDVRNETFNPVQDEFQVNRQRKFGGINNLKLLLLRDHSNTGSIELSRLLSQLGDILLVMLEVQGNKVSNYDLDNLLKSLPLLHTGLSVNPNLIDGKFPPEDLSTTLFDLFDLKLRHGWYFCPSFGSSSNSTEPDVGSGVSLEGIFRELQTFDEIQDFLLYEPRNDIQADVRIEIQEKQRMMKVWLDNNPTQLTDAGIKHLNKTLQPEEFIVFFRNNHFSTLYKKDENDFYSLLTDASFDRSDKSYKNIVWQSFISVSGKDDLFFTGGFAPVLGDDESNGNDDDYMLIKQLQEEEDEAIAKQMQQRYNKDETKRKDSASTKKSDKNTANKKEKNSPPLNESNSSSKTKSKKKSTCIIV</sequence>
<protein>
    <submittedName>
        <fullName evidence="3">DEHA2D02530p</fullName>
    </submittedName>
</protein>